<organism evidence="2 3">
    <name type="scientific">Diaporthe vaccinii</name>
    <dbReference type="NCBI Taxonomy" id="105482"/>
    <lineage>
        <taxon>Eukaryota</taxon>
        <taxon>Fungi</taxon>
        <taxon>Dikarya</taxon>
        <taxon>Ascomycota</taxon>
        <taxon>Pezizomycotina</taxon>
        <taxon>Sordariomycetes</taxon>
        <taxon>Sordariomycetidae</taxon>
        <taxon>Diaporthales</taxon>
        <taxon>Diaporthaceae</taxon>
        <taxon>Diaporthe</taxon>
        <taxon>Diaporthe eres species complex</taxon>
    </lineage>
</organism>
<proteinExistence type="predicted"/>
<evidence type="ECO:0000256" key="1">
    <source>
        <dbReference type="SAM" id="MobiDB-lite"/>
    </source>
</evidence>
<reference evidence="2 3" key="1">
    <citation type="submission" date="2024-03" db="EMBL/GenBank/DDBJ databases">
        <title>A high-quality draft genome sequence of Diaporthe vaccinii, a causative agent of upright dieback and viscid rot disease in cranberry plants.</title>
        <authorList>
            <person name="Sarrasin M."/>
            <person name="Lang B.F."/>
            <person name="Burger G."/>
        </authorList>
    </citation>
    <scope>NUCLEOTIDE SEQUENCE [LARGE SCALE GENOMIC DNA]</scope>
    <source>
        <strain evidence="2 3">IS7</strain>
    </source>
</reference>
<gene>
    <name evidence="2" type="ORF">FJTKL_10351</name>
</gene>
<sequence>MPYQDQRRLLDFSQAEVRGDDELERIINRVRQERQRLSRNRLLQRVEIGRDLDGDSRTGGEREVSEAAAGGATTRPRPRPGLVSSDGETASPGNMSTNQRDLQRRFSREPAPRHSEALPSFASLATATALPPLRSLGTRRGTATSTPTGSSGRPARQRLAERWLDRYRTSENRTSNPTSFEDLEYDLDDANSQLRALLDYTNTAMMPSPLSPTSHSHTPYPEQVEDSRRVKRRKLDSERAGSSFKGFRYGRFGQIEPGQLKMEIESCDGGMYADSNTNPPGSILKRDNSVYCTKRNRCNIVLKHQGATVFTLSELVIRAPSANYSSPIREGMVFVSMACDEVLNRTAQYQVQYVPRDDTRTPSERARHNYDMSISRSRQRRINLNARLEEALEHKAAVFPVEPLPFPVTVATDCSDTEESPVPRLLRRQAPPPNRIGPLPFESDDSEDGENGFAPWNDDMGLNDDDSSPPPAPPPVDRDAQDMTLAEAAEASQLATQEAVRAVGGELLAPHAKFYIEKDKNRCTIRFDPPISGRYILLKMYHPTSNIDVQGVFAKGFAGPRYFPSADLR</sequence>
<feature type="region of interest" description="Disordered" evidence="1">
    <location>
        <begin position="412"/>
        <end position="479"/>
    </location>
</feature>
<comment type="caution">
    <text evidence="2">The sequence shown here is derived from an EMBL/GenBank/DDBJ whole genome shotgun (WGS) entry which is preliminary data.</text>
</comment>
<feature type="compositionally biased region" description="Basic and acidic residues" evidence="1">
    <location>
        <begin position="101"/>
        <end position="116"/>
    </location>
</feature>
<keyword evidence="3" id="KW-1185">Reference proteome</keyword>
<dbReference type="Proteomes" id="UP001600888">
    <property type="component" value="Unassembled WGS sequence"/>
</dbReference>
<feature type="compositionally biased region" description="Low complexity" evidence="1">
    <location>
        <begin position="207"/>
        <end position="219"/>
    </location>
</feature>
<evidence type="ECO:0000313" key="3">
    <source>
        <dbReference type="Proteomes" id="UP001600888"/>
    </source>
</evidence>
<evidence type="ECO:0008006" key="4">
    <source>
        <dbReference type="Google" id="ProtNLM"/>
    </source>
</evidence>
<feature type="compositionally biased region" description="Polar residues" evidence="1">
    <location>
        <begin position="86"/>
        <end position="100"/>
    </location>
</feature>
<protein>
    <recommendedName>
        <fullName evidence="4">Regulator of chromosome condensation-like protein</fullName>
    </recommendedName>
</protein>
<accession>A0ABR4EJV5</accession>
<dbReference type="EMBL" id="JBAWTH010000047">
    <property type="protein sequence ID" value="KAL2282724.1"/>
    <property type="molecule type" value="Genomic_DNA"/>
</dbReference>
<evidence type="ECO:0000313" key="2">
    <source>
        <dbReference type="EMBL" id="KAL2282724.1"/>
    </source>
</evidence>
<feature type="compositionally biased region" description="Low complexity" evidence="1">
    <location>
        <begin position="117"/>
        <end position="154"/>
    </location>
</feature>
<feature type="compositionally biased region" description="Basic and acidic residues" evidence="1">
    <location>
        <begin position="51"/>
        <end position="65"/>
    </location>
</feature>
<feature type="region of interest" description="Disordered" evidence="1">
    <location>
        <begin position="51"/>
        <end position="158"/>
    </location>
</feature>
<name>A0ABR4EJV5_9PEZI</name>
<feature type="region of interest" description="Disordered" evidence="1">
    <location>
        <begin position="205"/>
        <end position="237"/>
    </location>
</feature>